<evidence type="ECO:0000256" key="3">
    <source>
        <dbReference type="ARBA" id="ARBA00022723"/>
    </source>
</evidence>
<dbReference type="GO" id="GO:0016702">
    <property type="term" value="F:oxidoreductase activity, acting on single donors with incorporation of molecular oxygen, incorporation of two atoms of oxygen"/>
    <property type="evidence" value="ECO:0007669"/>
    <property type="project" value="UniProtKB-ARBA"/>
</dbReference>
<proteinExistence type="inferred from homology"/>
<comment type="similarity">
    <text evidence="2">Belongs to the DODA-type extradiol aromatic ring-opening dioxygenase family.</text>
</comment>
<dbReference type="Pfam" id="PF02900">
    <property type="entry name" value="LigB"/>
    <property type="match status" value="1"/>
</dbReference>
<dbReference type="InterPro" id="IPR014436">
    <property type="entry name" value="Extradiol_dOase_DODA"/>
</dbReference>
<dbReference type="Gene3D" id="3.40.830.10">
    <property type="entry name" value="LigB-like"/>
    <property type="match status" value="1"/>
</dbReference>
<protein>
    <submittedName>
        <fullName evidence="7">Uncharacterized protein ygiD</fullName>
    </submittedName>
</protein>
<evidence type="ECO:0000313" key="8">
    <source>
        <dbReference type="Proteomes" id="UP000286806"/>
    </source>
</evidence>
<name>A0A401JGB5_9PROT</name>
<dbReference type="NCBIfam" id="NF007914">
    <property type="entry name" value="PRK10628.1"/>
    <property type="match status" value="1"/>
</dbReference>
<dbReference type="EMBL" id="BGOW01000026">
    <property type="protein sequence ID" value="GBL46681.1"/>
    <property type="molecule type" value="Genomic_DNA"/>
</dbReference>
<organism evidence="7 8">
    <name type="scientific">Sulfuriferula multivorans</name>
    <dbReference type="NCBI Taxonomy" id="1559896"/>
    <lineage>
        <taxon>Bacteria</taxon>
        <taxon>Pseudomonadati</taxon>
        <taxon>Pseudomonadota</taxon>
        <taxon>Betaproteobacteria</taxon>
        <taxon>Nitrosomonadales</taxon>
        <taxon>Sulfuricellaceae</taxon>
        <taxon>Sulfuriferula</taxon>
    </lineage>
</organism>
<dbReference type="InterPro" id="IPR004183">
    <property type="entry name" value="Xdiol_dOase_suB"/>
</dbReference>
<dbReference type="GO" id="GO:0008270">
    <property type="term" value="F:zinc ion binding"/>
    <property type="evidence" value="ECO:0007669"/>
    <property type="project" value="InterPro"/>
</dbReference>
<dbReference type="PIRSF" id="PIRSF006157">
    <property type="entry name" value="Doxgns_DODA"/>
    <property type="match status" value="1"/>
</dbReference>
<dbReference type="PANTHER" id="PTHR30096:SF0">
    <property type="entry name" value="4,5-DOPA DIOXYGENASE EXTRADIOL-LIKE PROTEIN"/>
    <property type="match status" value="1"/>
</dbReference>
<evidence type="ECO:0000256" key="2">
    <source>
        <dbReference type="ARBA" id="ARBA00007581"/>
    </source>
</evidence>
<evidence type="ECO:0000256" key="1">
    <source>
        <dbReference type="ARBA" id="ARBA00001947"/>
    </source>
</evidence>
<dbReference type="SUPFAM" id="SSF53213">
    <property type="entry name" value="LigB-like"/>
    <property type="match status" value="1"/>
</dbReference>
<comment type="caution">
    <text evidence="7">The sequence shown here is derived from an EMBL/GenBank/DDBJ whole genome shotgun (WGS) entry which is preliminary data.</text>
</comment>
<accession>A0A401JGB5</accession>
<evidence type="ECO:0000256" key="4">
    <source>
        <dbReference type="ARBA" id="ARBA00022833"/>
    </source>
</evidence>
<dbReference type="PANTHER" id="PTHR30096">
    <property type="entry name" value="4,5-DOPA DIOXYGENASE EXTRADIOL-LIKE PROTEIN"/>
    <property type="match status" value="1"/>
</dbReference>
<dbReference type="RefSeq" id="WP_223247817.1">
    <property type="nucleotide sequence ID" value="NZ_BGOW01000026.1"/>
</dbReference>
<reference evidence="7 8" key="1">
    <citation type="journal article" date="2019" name="Front. Microbiol.">
        <title>Genomes of Neutrophilic Sulfur-Oxidizing Chemolithoautotrophs Representing 9 Proteobacterial Species From 8 Genera.</title>
        <authorList>
            <person name="Watanabe T."/>
            <person name="Kojima H."/>
            <person name="Umezawa K."/>
            <person name="Hori C."/>
            <person name="Takasuka T.E."/>
            <person name="Kato Y."/>
            <person name="Fukui M."/>
        </authorList>
    </citation>
    <scope>NUCLEOTIDE SEQUENCE [LARGE SCALE GENOMIC DNA]</scope>
    <source>
        <strain evidence="7 8">TTN</strain>
    </source>
</reference>
<comment type="cofactor">
    <cofactor evidence="1">
        <name>Zn(2+)</name>
        <dbReference type="ChEBI" id="CHEBI:29105"/>
    </cofactor>
</comment>
<keyword evidence="3" id="KW-0479">Metal-binding</keyword>
<keyword evidence="8" id="KW-1185">Reference proteome</keyword>
<evidence type="ECO:0000256" key="5">
    <source>
        <dbReference type="ARBA" id="ARBA00023002"/>
    </source>
</evidence>
<evidence type="ECO:0000313" key="7">
    <source>
        <dbReference type="EMBL" id="GBL46681.1"/>
    </source>
</evidence>
<keyword evidence="5" id="KW-0560">Oxidoreductase</keyword>
<dbReference type="GO" id="GO:0008198">
    <property type="term" value="F:ferrous iron binding"/>
    <property type="evidence" value="ECO:0007669"/>
    <property type="project" value="InterPro"/>
</dbReference>
<evidence type="ECO:0000259" key="6">
    <source>
        <dbReference type="Pfam" id="PF02900"/>
    </source>
</evidence>
<dbReference type="AlphaFoldDB" id="A0A401JGB5"/>
<dbReference type="CDD" id="cd07363">
    <property type="entry name" value="45_DOPA_Dioxygenase"/>
    <property type="match status" value="1"/>
</dbReference>
<sequence>MSAGNAIMPALFVGHGNPLNVLVRNAYTEAWHQFGQHIPRPNAILVISAHWYTRGTAVTAMAQPPTLHDFGGFPQALFDIQYPAPGAPALAGQIRDLLAPLEVRLDLDWGLDHGAWSVLVHMFPDADVPVVQLALDATQPARFHYELGRHLRPLREQGVLILGSGNVVHNLRRAHWDEHAMPYDWAVDFNQQVRDLLLRGEHAPLVGYEDLGEAATLSVPTPEHYLPLLYVIGAQGAEERASILIDDIDMGSIGMLSVVIGSINAAAG</sequence>
<keyword evidence="4" id="KW-0862">Zinc</keyword>
<feature type="domain" description="Extradiol ring-cleavage dioxygenase class III enzyme subunit B" evidence="6">
    <location>
        <begin position="37"/>
        <end position="237"/>
    </location>
</feature>
<gene>
    <name evidence="7" type="ORF">SFMTTN_2506</name>
</gene>
<dbReference type="Proteomes" id="UP000286806">
    <property type="component" value="Unassembled WGS sequence"/>
</dbReference>